<dbReference type="EMBL" id="KZ819638">
    <property type="protein sequence ID" value="PWN88678.1"/>
    <property type="molecule type" value="Genomic_DNA"/>
</dbReference>
<dbReference type="RefSeq" id="XP_025375876.1">
    <property type="nucleotide sequence ID" value="XM_025522501.1"/>
</dbReference>
<dbReference type="GO" id="GO:0016208">
    <property type="term" value="F:AMP binding"/>
    <property type="evidence" value="ECO:0007669"/>
    <property type="project" value="TreeGrafter"/>
</dbReference>
<keyword evidence="7" id="KW-0963">Cytoplasm</keyword>
<comment type="similarity">
    <text evidence="5">Belongs to the purine/pyrimidine phosphoribosyltransferase family.</text>
</comment>
<dbReference type="STRING" id="215250.A0A316YJ85"/>
<dbReference type="EC" id="2.4.2.7" evidence="6"/>
<evidence type="ECO:0000256" key="8">
    <source>
        <dbReference type="ARBA" id="ARBA00022676"/>
    </source>
</evidence>
<dbReference type="Gene3D" id="3.40.50.2020">
    <property type="match status" value="1"/>
</dbReference>
<evidence type="ECO:0000256" key="2">
    <source>
        <dbReference type="ARBA" id="ARBA00003968"/>
    </source>
</evidence>
<dbReference type="FunCoup" id="A0A316YJ85">
    <property type="interactions" value="350"/>
</dbReference>
<dbReference type="PANTHER" id="PTHR32315">
    <property type="entry name" value="ADENINE PHOSPHORIBOSYLTRANSFERASE"/>
    <property type="match status" value="1"/>
</dbReference>
<dbReference type="GO" id="GO:0005737">
    <property type="term" value="C:cytoplasm"/>
    <property type="evidence" value="ECO:0007669"/>
    <property type="project" value="UniProtKB-SubCell"/>
</dbReference>
<dbReference type="SUPFAM" id="SSF53271">
    <property type="entry name" value="PRTase-like"/>
    <property type="match status" value="1"/>
</dbReference>
<sequence>MTASQEAHDVQHLKSQFKFYPDYPKPGINFCDILPVLRDPLSFEMLISHLVNHVFNHTIPALAAQKKGAKIDYVVGLDARGFLLGPILAMRLGAGFVPVRKQGKLPGECQQAIYEKEYGQDIFEMQTSSLKPGSNVLVVDDLIATGGSAKAAGELVKKLGSTTVEYLFVVAIPFLKGTDKLDGPSYSMIDID</sequence>
<comment type="pathway">
    <text evidence="4">Purine metabolism; AMP biosynthesis via salvage pathway; AMP from adenine: step 1/1.</text>
</comment>
<accession>A0A316YJ85</accession>
<dbReference type="InterPro" id="IPR050054">
    <property type="entry name" value="UPRTase/APRTase"/>
</dbReference>
<protein>
    <recommendedName>
        <fullName evidence="6">adenine phosphoribosyltransferase</fullName>
        <ecNumber evidence="6">2.4.2.7</ecNumber>
    </recommendedName>
</protein>
<dbReference type="CDD" id="cd06223">
    <property type="entry name" value="PRTases_typeI"/>
    <property type="match status" value="1"/>
</dbReference>
<dbReference type="Proteomes" id="UP000245768">
    <property type="component" value="Unassembled WGS sequence"/>
</dbReference>
<comment type="subcellular location">
    <subcellularLocation>
        <location evidence="3">Cytoplasm</location>
    </subcellularLocation>
</comment>
<evidence type="ECO:0000256" key="4">
    <source>
        <dbReference type="ARBA" id="ARBA00004659"/>
    </source>
</evidence>
<evidence type="ECO:0000313" key="12">
    <source>
        <dbReference type="EMBL" id="PWN88678.1"/>
    </source>
</evidence>
<name>A0A316YJ85_9BASI</name>
<dbReference type="GO" id="GO:0006168">
    <property type="term" value="P:adenine salvage"/>
    <property type="evidence" value="ECO:0007669"/>
    <property type="project" value="InterPro"/>
</dbReference>
<comment type="catalytic activity">
    <reaction evidence="1">
        <text>AMP + diphosphate = 5-phospho-alpha-D-ribose 1-diphosphate + adenine</text>
        <dbReference type="Rhea" id="RHEA:16609"/>
        <dbReference type="ChEBI" id="CHEBI:16708"/>
        <dbReference type="ChEBI" id="CHEBI:33019"/>
        <dbReference type="ChEBI" id="CHEBI:58017"/>
        <dbReference type="ChEBI" id="CHEBI:456215"/>
        <dbReference type="EC" id="2.4.2.7"/>
    </reaction>
</comment>
<evidence type="ECO:0000256" key="9">
    <source>
        <dbReference type="ARBA" id="ARBA00022679"/>
    </source>
</evidence>
<evidence type="ECO:0000256" key="5">
    <source>
        <dbReference type="ARBA" id="ARBA00008391"/>
    </source>
</evidence>
<organism evidence="12 13">
    <name type="scientific">Acaromyces ingoldii</name>
    <dbReference type="NCBI Taxonomy" id="215250"/>
    <lineage>
        <taxon>Eukaryota</taxon>
        <taxon>Fungi</taxon>
        <taxon>Dikarya</taxon>
        <taxon>Basidiomycota</taxon>
        <taxon>Ustilaginomycotina</taxon>
        <taxon>Exobasidiomycetes</taxon>
        <taxon>Exobasidiales</taxon>
        <taxon>Cryptobasidiaceae</taxon>
        <taxon>Acaromyces</taxon>
    </lineage>
</organism>
<dbReference type="GO" id="GO:0003999">
    <property type="term" value="F:adenine phosphoribosyltransferase activity"/>
    <property type="evidence" value="ECO:0007669"/>
    <property type="project" value="UniProtKB-EC"/>
</dbReference>
<gene>
    <name evidence="12" type="ORF">FA10DRAFT_268844</name>
</gene>
<dbReference type="InParanoid" id="A0A316YJ85"/>
<evidence type="ECO:0000313" key="13">
    <source>
        <dbReference type="Proteomes" id="UP000245768"/>
    </source>
</evidence>
<dbReference type="Pfam" id="PF00156">
    <property type="entry name" value="Pribosyltran"/>
    <property type="match status" value="1"/>
</dbReference>
<keyword evidence="8 12" id="KW-0328">Glycosyltransferase</keyword>
<dbReference type="NCBIfam" id="NF002636">
    <property type="entry name" value="PRK02304.1-5"/>
    <property type="match status" value="1"/>
</dbReference>
<keyword evidence="13" id="KW-1185">Reference proteome</keyword>
<dbReference type="InterPro" id="IPR000836">
    <property type="entry name" value="PRTase_dom"/>
</dbReference>
<dbReference type="NCBIfam" id="NF002634">
    <property type="entry name" value="PRK02304.1-3"/>
    <property type="match status" value="1"/>
</dbReference>
<evidence type="ECO:0000256" key="6">
    <source>
        <dbReference type="ARBA" id="ARBA00011893"/>
    </source>
</evidence>
<dbReference type="GeneID" id="37044417"/>
<dbReference type="OrthoDB" id="363185at2759"/>
<dbReference type="GO" id="GO:0044209">
    <property type="term" value="P:AMP salvage"/>
    <property type="evidence" value="ECO:0007669"/>
    <property type="project" value="UniProtKB-UniPathway"/>
</dbReference>
<dbReference type="FunFam" id="3.40.50.2020:FF:000021">
    <property type="entry name" value="Adenine phosphoribosyltransferase"/>
    <property type="match status" value="1"/>
</dbReference>
<evidence type="ECO:0000256" key="7">
    <source>
        <dbReference type="ARBA" id="ARBA00022490"/>
    </source>
</evidence>
<dbReference type="GO" id="GO:0002055">
    <property type="term" value="F:adenine binding"/>
    <property type="evidence" value="ECO:0007669"/>
    <property type="project" value="TreeGrafter"/>
</dbReference>
<dbReference type="HAMAP" id="MF_00004">
    <property type="entry name" value="Aden_phosphoribosyltr"/>
    <property type="match status" value="1"/>
</dbReference>
<dbReference type="InterPro" id="IPR005764">
    <property type="entry name" value="Ade_phspho_trans"/>
</dbReference>
<evidence type="ECO:0000259" key="11">
    <source>
        <dbReference type="Pfam" id="PF00156"/>
    </source>
</evidence>
<keyword evidence="10" id="KW-0660">Purine salvage</keyword>
<dbReference type="InterPro" id="IPR029057">
    <property type="entry name" value="PRTase-like"/>
</dbReference>
<keyword evidence="9 12" id="KW-0808">Transferase</keyword>
<dbReference type="PANTHER" id="PTHR32315:SF3">
    <property type="entry name" value="ADENINE PHOSPHORIBOSYLTRANSFERASE"/>
    <property type="match status" value="1"/>
</dbReference>
<comment type="function">
    <text evidence="2">Catalyzes a salvage reaction resulting in the formation of AMP, that is energically less costly than de novo synthesis.</text>
</comment>
<proteinExistence type="inferred from homology"/>
<feature type="domain" description="Phosphoribosyltransferase" evidence="11">
    <location>
        <begin position="64"/>
        <end position="170"/>
    </location>
</feature>
<dbReference type="AlphaFoldDB" id="A0A316YJ85"/>
<evidence type="ECO:0000256" key="3">
    <source>
        <dbReference type="ARBA" id="ARBA00004496"/>
    </source>
</evidence>
<reference evidence="12 13" key="1">
    <citation type="journal article" date="2018" name="Mol. Biol. Evol.">
        <title>Broad Genomic Sampling Reveals a Smut Pathogenic Ancestry of the Fungal Clade Ustilaginomycotina.</title>
        <authorList>
            <person name="Kijpornyongpan T."/>
            <person name="Mondo S.J."/>
            <person name="Barry K."/>
            <person name="Sandor L."/>
            <person name="Lee J."/>
            <person name="Lipzen A."/>
            <person name="Pangilinan J."/>
            <person name="LaButti K."/>
            <person name="Hainaut M."/>
            <person name="Henrissat B."/>
            <person name="Grigoriev I.V."/>
            <person name="Spatafora J.W."/>
            <person name="Aime M.C."/>
        </authorList>
    </citation>
    <scope>NUCLEOTIDE SEQUENCE [LARGE SCALE GENOMIC DNA]</scope>
    <source>
        <strain evidence="12 13">MCA 4198</strain>
    </source>
</reference>
<evidence type="ECO:0000256" key="10">
    <source>
        <dbReference type="ARBA" id="ARBA00022726"/>
    </source>
</evidence>
<dbReference type="UniPathway" id="UPA00588">
    <property type="reaction ID" value="UER00646"/>
</dbReference>
<evidence type="ECO:0000256" key="1">
    <source>
        <dbReference type="ARBA" id="ARBA00000868"/>
    </source>
</evidence>
<dbReference type="GO" id="GO:0006166">
    <property type="term" value="P:purine ribonucleoside salvage"/>
    <property type="evidence" value="ECO:0007669"/>
    <property type="project" value="UniProtKB-KW"/>
</dbReference>